<dbReference type="Gramene" id="LPERR02G08300.1">
    <property type="protein sequence ID" value="LPERR02G08300.1"/>
    <property type="gene ID" value="LPERR02G08300"/>
</dbReference>
<proteinExistence type="predicted"/>
<dbReference type="EnsemblPlants" id="LPERR02G08300.1">
    <property type="protein sequence ID" value="LPERR02G08300.1"/>
    <property type="gene ID" value="LPERR02G08300"/>
</dbReference>
<name>A0A0D9VE25_9ORYZ</name>
<sequence>MPPTTPPPPNNFGLLVTFKWVDPESITECYKNFSKFNIYSGALPMVDCFKYLSRSSLPRTVGVDVLMCT</sequence>
<keyword evidence="2" id="KW-1185">Reference proteome</keyword>
<reference evidence="2" key="2">
    <citation type="submission" date="2013-12" db="EMBL/GenBank/DDBJ databases">
        <authorList>
            <person name="Yu Y."/>
            <person name="Lee S."/>
            <person name="de Baynast K."/>
            <person name="Wissotski M."/>
            <person name="Liu L."/>
            <person name="Talag J."/>
            <person name="Goicoechea J."/>
            <person name="Angelova A."/>
            <person name="Jetty R."/>
            <person name="Kudrna D."/>
            <person name="Golser W."/>
            <person name="Rivera L."/>
            <person name="Zhang J."/>
            <person name="Wing R."/>
        </authorList>
    </citation>
    <scope>NUCLEOTIDE SEQUENCE</scope>
</reference>
<dbReference type="Proteomes" id="UP000032180">
    <property type="component" value="Chromosome 2"/>
</dbReference>
<reference evidence="1 2" key="1">
    <citation type="submission" date="2012-08" db="EMBL/GenBank/DDBJ databases">
        <title>Oryza genome evolution.</title>
        <authorList>
            <person name="Wing R.A."/>
        </authorList>
    </citation>
    <scope>NUCLEOTIDE SEQUENCE</scope>
</reference>
<evidence type="ECO:0000313" key="2">
    <source>
        <dbReference type="Proteomes" id="UP000032180"/>
    </source>
</evidence>
<organism evidence="1 2">
    <name type="scientific">Leersia perrieri</name>
    <dbReference type="NCBI Taxonomy" id="77586"/>
    <lineage>
        <taxon>Eukaryota</taxon>
        <taxon>Viridiplantae</taxon>
        <taxon>Streptophyta</taxon>
        <taxon>Embryophyta</taxon>
        <taxon>Tracheophyta</taxon>
        <taxon>Spermatophyta</taxon>
        <taxon>Magnoliopsida</taxon>
        <taxon>Liliopsida</taxon>
        <taxon>Poales</taxon>
        <taxon>Poaceae</taxon>
        <taxon>BOP clade</taxon>
        <taxon>Oryzoideae</taxon>
        <taxon>Oryzeae</taxon>
        <taxon>Oryzinae</taxon>
        <taxon>Leersia</taxon>
    </lineage>
</organism>
<dbReference type="AlphaFoldDB" id="A0A0D9VE25"/>
<protein>
    <submittedName>
        <fullName evidence="1">Uncharacterized protein</fullName>
    </submittedName>
</protein>
<evidence type="ECO:0000313" key="1">
    <source>
        <dbReference type="EnsemblPlants" id="LPERR02G08300.1"/>
    </source>
</evidence>
<reference evidence="1" key="3">
    <citation type="submission" date="2015-04" db="UniProtKB">
        <authorList>
            <consortium name="EnsemblPlants"/>
        </authorList>
    </citation>
    <scope>IDENTIFICATION</scope>
</reference>
<dbReference type="HOGENOM" id="CLU_2779483_0_0_1"/>
<accession>A0A0D9VE25</accession>